<feature type="coiled-coil region" evidence="1">
    <location>
        <begin position="211"/>
        <end position="241"/>
    </location>
</feature>
<evidence type="ECO:0000256" key="2">
    <source>
        <dbReference type="SAM" id="MobiDB-lite"/>
    </source>
</evidence>
<dbReference type="AlphaFoldDB" id="A0AAD1Y3W3"/>
<comment type="caution">
    <text evidence="3">The sequence shown here is derived from an EMBL/GenBank/DDBJ whole genome shotgun (WGS) entry which is preliminary data.</text>
</comment>
<gene>
    <name evidence="3" type="ORF">ECRASSUSDP1_LOCUS25594</name>
</gene>
<feature type="region of interest" description="Disordered" evidence="2">
    <location>
        <begin position="497"/>
        <end position="519"/>
    </location>
</feature>
<reference evidence="3" key="1">
    <citation type="submission" date="2023-07" db="EMBL/GenBank/DDBJ databases">
        <authorList>
            <consortium name="AG Swart"/>
            <person name="Singh M."/>
            <person name="Singh A."/>
            <person name="Seah K."/>
            <person name="Emmerich C."/>
        </authorList>
    </citation>
    <scope>NUCLEOTIDE SEQUENCE</scope>
    <source>
        <strain evidence="3">DP1</strain>
    </source>
</reference>
<accession>A0AAD1Y3W3</accession>
<sequence>MLVSEDTKSRSSDLTFKEIMTVCTTFDFMLNKNLLVEYLEWLLAHHKYAIIEALFFQFFLEFVDTCSYKDEQRQKRLMRIIKLKELVAIVLVKGQYHNIIHYLIANKYDHNLTKEFRRKNPPTKSLKSVSTVSNFKPLLQMNYNQLRECIEFSVQYFKQIETGEKEQLISKQIMLYCLLCDTKLAEKSDQILKMLSNVFKSTEKFEANFSYEELTKILEDYQELSKVLRESKAAKNAENEELKIVITQFDEHKLDLDGNRLPNVARYFFEAIGYLQSFNFKKSEYLFQKLIVMILKQESSQKEADNFNVKIYCDSIHFVNVIKLINLRSKAYSTHDLRKALLETSKIFMQYPYPDLYIKIPSEYRKVEGFSEMSLFDLIINCVHNFLRYPIEENKNLEGVHRKLIKKFLKNLIAHLSSSKKGKNPVIVKMNKTYTGMLTFLCGVYDSPVNRIDHLNKDFKRVEHKEYNLLFEGAQDYIHLLKKSKLAGVNLGIPKSRVASEQQSKGEEDSKQEGEKKSKTSSNKLLSLCMSIKKHCEELKHVLSKADKNYCREIPRSSKLQRLNIECSIINSFMKNKSRKSALKYFLEFEDTAISDWSWIEEISKRSMKTMFQTETIHQISDCILALSNPFEASLIYQICNIKDTVVKENIGKSIINYYAVNTSLLGDETLVSSTALDNLERDLNSALEYVWSIDYLSQLVICLNSTKKSIAKKNAMKSVKNKMAALSDHSRHASDIEMTLEKKTSRSPQSGKNSDSSYSNSIKKLIERMEALDLEEEEFFQKEPSAPDEKWVAKYRSKLRLHLISLVNKTS</sequence>
<feature type="compositionally biased region" description="Basic and acidic residues" evidence="2">
    <location>
        <begin position="504"/>
        <end position="518"/>
    </location>
</feature>
<evidence type="ECO:0000256" key="1">
    <source>
        <dbReference type="SAM" id="Coils"/>
    </source>
</evidence>
<evidence type="ECO:0000313" key="3">
    <source>
        <dbReference type="EMBL" id="CAI2384074.1"/>
    </source>
</evidence>
<evidence type="ECO:0000313" key="4">
    <source>
        <dbReference type="Proteomes" id="UP001295684"/>
    </source>
</evidence>
<feature type="region of interest" description="Disordered" evidence="2">
    <location>
        <begin position="739"/>
        <end position="759"/>
    </location>
</feature>
<protein>
    <submittedName>
        <fullName evidence="3">Uncharacterized protein</fullName>
    </submittedName>
</protein>
<organism evidence="3 4">
    <name type="scientific">Euplotes crassus</name>
    <dbReference type="NCBI Taxonomy" id="5936"/>
    <lineage>
        <taxon>Eukaryota</taxon>
        <taxon>Sar</taxon>
        <taxon>Alveolata</taxon>
        <taxon>Ciliophora</taxon>
        <taxon>Intramacronucleata</taxon>
        <taxon>Spirotrichea</taxon>
        <taxon>Hypotrichia</taxon>
        <taxon>Euplotida</taxon>
        <taxon>Euplotidae</taxon>
        <taxon>Moneuplotes</taxon>
    </lineage>
</organism>
<dbReference type="EMBL" id="CAMPGE010026386">
    <property type="protein sequence ID" value="CAI2384074.1"/>
    <property type="molecule type" value="Genomic_DNA"/>
</dbReference>
<dbReference type="Proteomes" id="UP001295684">
    <property type="component" value="Unassembled WGS sequence"/>
</dbReference>
<name>A0AAD1Y3W3_EUPCR</name>
<keyword evidence="4" id="KW-1185">Reference proteome</keyword>
<proteinExistence type="predicted"/>
<keyword evidence="1" id="KW-0175">Coiled coil</keyword>